<feature type="region of interest" description="Disordered" evidence="1">
    <location>
        <begin position="21"/>
        <end position="62"/>
    </location>
</feature>
<dbReference type="AlphaFoldDB" id="A0A1I7ZLC9"/>
<dbReference type="Proteomes" id="UP000095287">
    <property type="component" value="Unplaced"/>
</dbReference>
<evidence type="ECO:0000256" key="1">
    <source>
        <dbReference type="SAM" id="MobiDB-lite"/>
    </source>
</evidence>
<proteinExistence type="predicted"/>
<evidence type="ECO:0000313" key="2">
    <source>
        <dbReference type="Proteomes" id="UP000095287"/>
    </source>
</evidence>
<name>A0A1I7ZLC9_9BILA</name>
<organism evidence="2 3">
    <name type="scientific">Steinernema glaseri</name>
    <dbReference type="NCBI Taxonomy" id="37863"/>
    <lineage>
        <taxon>Eukaryota</taxon>
        <taxon>Metazoa</taxon>
        <taxon>Ecdysozoa</taxon>
        <taxon>Nematoda</taxon>
        <taxon>Chromadorea</taxon>
        <taxon>Rhabditida</taxon>
        <taxon>Tylenchina</taxon>
        <taxon>Panagrolaimomorpha</taxon>
        <taxon>Strongyloidoidea</taxon>
        <taxon>Steinernematidae</taxon>
        <taxon>Steinernema</taxon>
    </lineage>
</organism>
<dbReference type="WBParaSite" id="L893_g27571.t1">
    <property type="protein sequence ID" value="L893_g27571.t1"/>
    <property type="gene ID" value="L893_g27571"/>
</dbReference>
<reference evidence="3" key="1">
    <citation type="submission" date="2016-11" db="UniProtKB">
        <authorList>
            <consortium name="WormBaseParasite"/>
        </authorList>
    </citation>
    <scope>IDENTIFICATION</scope>
</reference>
<protein>
    <submittedName>
        <fullName evidence="3">TIP_N domain-containing protein</fullName>
    </submittedName>
</protein>
<sequence>MNVRLGAAEIDSWGYFKDKTRPTHVEGPRFGRRKKGNTKDGDDDGFFASPKGRRSASPCSKTMSSLGGGYCRGCATVSSSRRCPLLTQDPT</sequence>
<keyword evidence="2" id="KW-1185">Reference proteome</keyword>
<accession>A0A1I7ZLC9</accession>
<evidence type="ECO:0000313" key="3">
    <source>
        <dbReference type="WBParaSite" id="L893_g27571.t1"/>
    </source>
</evidence>